<accession>A0A5E7IJR7</accession>
<organism evidence="1 2">
    <name type="scientific">Pseudomonas fluorescens</name>
    <dbReference type="NCBI Taxonomy" id="294"/>
    <lineage>
        <taxon>Bacteria</taxon>
        <taxon>Pseudomonadati</taxon>
        <taxon>Pseudomonadota</taxon>
        <taxon>Gammaproteobacteria</taxon>
        <taxon>Pseudomonadales</taxon>
        <taxon>Pseudomonadaceae</taxon>
        <taxon>Pseudomonas</taxon>
    </lineage>
</organism>
<name>A0A5E7IJR7_PSEFL</name>
<reference evidence="1 2" key="1">
    <citation type="submission" date="2019-09" db="EMBL/GenBank/DDBJ databases">
        <authorList>
            <person name="Chandra G."/>
            <person name="Truman W A."/>
        </authorList>
    </citation>
    <scope>NUCLEOTIDE SEQUENCE [LARGE SCALE GENOMIC DNA]</scope>
    <source>
        <strain evidence="1">PS862</strain>
    </source>
</reference>
<dbReference type="EMBL" id="CABVII010000005">
    <property type="protein sequence ID" value="VVO76635.1"/>
    <property type="molecule type" value="Genomic_DNA"/>
</dbReference>
<evidence type="ECO:0000313" key="2">
    <source>
        <dbReference type="Proteomes" id="UP000385207"/>
    </source>
</evidence>
<protein>
    <submittedName>
        <fullName evidence="1">Uncharacterized protein</fullName>
    </submittedName>
</protein>
<sequence>MGVTKAINGEQVGLEERKDWTKKARKIWF</sequence>
<proteinExistence type="predicted"/>
<evidence type="ECO:0000313" key="1">
    <source>
        <dbReference type="EMBL" id="VVO76635.1"/>
    </source>
</evidence>
<dbReference type="Proteomes" id="UP000385207">
    <property type="component" value="Unassembled WGS sequence"/>
</dbReference>
<dbReference type="AlphaFoldDB" id="A0A5E7IJR7"/>
<gene>
    <name evidence="1" type="ORF">PS862_01610</name>
</gene>